<evidence type="ECO:0000313" key="4">
    <source>
        <dbReference type="Proteomes" id="UP000749646"/>
    </source>
</evidence>
<evidence type="ECO:0000256" key="1">
    <source>
        <dbReference type="SAM" id="Coils"/>
    </source>
</evidence>
<dbReference type="Proteomes" id="UP000749646">
    <property type="component" value="Unassembled WGS sequence"/>
</dbReference>
<dbReference type="EMBL" id="JAAAHW010006260">
    <property type="protein sequence ID" value="KAF9963770.1"/>
    <property type="molecule type" value="Genomic_DNA"/>
</dbReference>
<evidence type="ECO:0000256" key="2">
    <source>
        <dbReference type="SAM" id="MobiDB-lite"/>
    </source>
</evidence>
<comment type="caution">
    <text evidence="3">The sequence shown here is derived from an EMBL/GenBank/DDBJ whole genome shotgun (WGS) entry which is preliminary data.</text>
</comment>
<proteinExistence type="predicted"/>
<evidence type="ECO:0000313" key="3">
    <source>
        <dbReference type="EMBL" id="KAF9963770.1"/>
    </source>
</evidence>
<gene>
    <name evidence="3" type="ORF">BGZ65_011932</name>
</gene>
<feature type="coiled-coil region" evidence="1">
    <location>
        <begin position="112"/>
        <end position="160"/>
    </location>
</feature>
<name>A0A9P6M2E8_9FUNG</name>
<keyword evidence="4" id="KW-1185">Reference proteome</keyword>
<keyword evidence="1" id="KW-0175">Coiled coil</keyword>
<accession>A0A9P6M2E8</accession>
<dbReference type="AlphaFoldDB" id="A0A9P6M2E8"/>
<sequence>MITLKGFAVELEEKSEKADSVDIVKPETYILKSDTSGIKTAAISCGLVDPKDDTSVARANLIRKTDHELALNNAVDAAKEGLVNPQDYFKKTALEAEAKKADQRGDITPDALVALTQAKDNALAEQERLKQRLDNQIRLAEVAEAKCLELEEALDAQRADIDEAGLTALTQAKDDALAAQLKAEQERDARPATTLKLEQIEALQTRPTQETLDNANQAKEQAEQDLADKQTEIETKDNEIATLIRAKALAETTIKDLEAKIKAKDLEIAQLNEDKGLQNPEGHICLEDHTVKEKLEE</sequence>
<protein>
    <submittedName>
        <fullName evidence="3">Uncharacterized protein</fullName>
    </submittedName>
</protein>
<reference evidence="3" key="1">
    <citation type="journal article" date="2020" name="Fungal Divers.">
        <title>Resolving the Mortierellaceae phylogeny through synthesis of multi-gene phylogenetics and phylogenomics.</title>
        <authorList>
            <person name="Vandepol N."/>
            <person name="Liber J."/>
            <person name="Desiro A."/>
            <person name="Na H."/>
            <person name="Kennedy M."/>
            <person name="Barry K."/>
            <person name="Grigoriev I.V."/>
            <person name="Miller A.N."/>
            <person name="O'Donnell K."/>
            <person name="Stajich J.E."/>
            <person name="Bonito G."/>
        </authorList>
    </citation>
    <scope>NUCLEOTIDE SEQUENCE</scope>
    <source>
        <strain evidence="3">MES-2147</strain>
    </source>
</reference>
<organism evidence="3 4">
    <name type="scientific">Modicella reniformis</name>
    <dbReference type="NCBI Taxonomy" id="1440133"/>
    <lineage>
        <taxon>Eukaryota</taxon>
        <taxon>Fungi</taxon>
        <taxon>Fungi incertae sedis</taxon>
        <taxon>Mucoromycota</taxon>
        <taxon>Mortierellomycotina</taxon>
        <taxon>Mortierellomycetes</taxon>
        <taxon>Mortierellales</taxon>
        <taxon>Mortierellaceae</taxon>
        <taxon>Modicella</taxon>
    </lineage>
</organism>
<feature type="compositionally biased region" description="Basic and acidic residues" evidence="2">
    <location>
        <begin position="284"/>
        <end position="297"/>
    </location>
</feature>
<feature type="region of interest" description="Disordered" evidence="2">
    <location>
        <begin position="272"/>
        <end position="297"/>
    </location>
</feature>